<comment type="domain">
    <text evidence="4">Possesses an unusual extended V-shaped dimeric structure with each monomer consisting of three distinct domains arranged along a curved 'spinal' alpha-helix. The N-terminal catalytic domain specifically recognizes the glutamate moiety of the substrate. The second domain is the NADPH-binding domain, and the third C-terminal domain is responsible for dimerization.</text>
</comment>
<dbReference type="SUPFAM" id="SSF51735">
    <property type="entry name" value="NAD(P)-binding Rossmann-fold domains"/>
    <property type="match status" value="1"/>
</dbReference>
<feature type="active site" description="Nucleophile" evidence="4">
    <location>
        <position position="45"/>
    </location>
</feature>
<evidence type="ECO:0000313" key="8">
    <source>
        <dbReference type="Proteomes" id="UP000007254"/>
    </source>
</evidence>
<protein>
    <recommendedName>
        <fullName evidence="4">Glutamyl-tRNA reductase</fullName>
        <shortName evidence="4">GluTR</shortName>
        <ecNumber evidence="4">1.2.1.70</ecNumber>
    </recommendedName>
</protein>
<dbReference type="InterPro" id="IPR036343">
    <property type="entry name" value="GluRdtase_N_sf"/>
</dbReference>
<organism evidence="7 8">
    <name type="scientific">Winmispira thermophila (strain ATCC 700085 / DSM 6578 / Z-1203)</name>
    <name type="common">Spirochaeta thermophila</name>
    <dbReference type="NCBI Taxonomy" id="869211"/>
    <lineage>
        <taxon>Bacteria</taxon>
        <taxon>Pseudomonadati</taxon>
        <taxon>Spirochaetota</taxon>
        <taxon>Spirochaetia</taxon>
        <taxon>Winmispirales</taxon>
        <taxon>Winmispiraceae</taxon>
        <taxon>Winmispira</taxon>
    </lineage>
</organism>
<evidence type="ECO:0000259" key="5">
    <source>
        <dbReference type="Pfam" id="PF01488"/>
    </source>
</evidence>
<dbReference type="HAMAP" id="MF_00087">
    <property type="entry name" value="Glu_tRNA_reductase"/>
    <property type="match status" value="1"/>
</dbReference>
<comment type="function">
    <text evidence="4">Catalyzes the NADPH-dependent reduction of glutamyl-tRNA(Glu) to glutamate 1-semialdehyde (GSA).</text>
</comment>
<feature type="binding site" evidence="4">
    <location>
        <begin position="44"/>
        <end position="47"/>
    </location>
    <ligand>
        <name>substrate</name>
    </ligand>
</feature>
<reference evidence="7 8" key="1">
    <citation type="submission" date="2011-06" db="EMBL/GenBank/DDBJ databases">
        <title>The complete genome of Spirochaeta thermophila DSM 6578.</title>
        <authorList>
            <consortium name="US DOE Joint Genome Institute (JGI-PGF)"/>
            <person name="Lucas S."/>
            <person name="Lapidus A."/>
            <person name="Bruce D."/>
            <person name="Goodwin L."/>
            <person name="Pitluck S."/>
            <person name="Peters L."/>
            <person name="Kyrpides N."/>
            <person name="Mavromatis K."/>
            <person name="Ivanova N."/>
            <person name="Mikailova N."/>
            <person name="Pagani I."/>
            <person name="Chertkov O."/>
            <person name="Detter J.C."/>
            <person name="Tapia R."/>
            <person name="Han C."/>
            <person name="Land M."/>
            <person name="Hauser L."/>
            <person name="Markowitz V."/>
            <person name="Cheng J.-F."/>
            <person name="Hugenholtz P."/>
            <person name="Woyke T."/>
            <person name="Wu D."/>
            <person name="Spring S."/>
            <person name="Merkhoffer B."/>
            <person name="Schneider S."/>
            <person name="Klenk H.-P."/>
            <person name="Eisen J.A."/>
        </authorList>
    </citation>
    <scope>NUCLEOTIDE SEQUENCE [LARGE SCALE GENOMIC DNA]</scope>
    <source>
        <strain evidence="8">ATCC 700085 / DSM 6578 / Z-1203</strain>
    </source>
</reference>
<dbReference type="Pfam" id="PF05201">
    <property type="entry name" value="GlutR_N"/>
    <property type="match status" value="1"/>
</dbReference>
<dbReference type="InterPro" id="IPR036291">
    <property type="entry name" value="NAD(P)-bd_dom_sf"/>
</dbReference>
<dbReference type="GO" id="GO:0050661">
    <property type="term" value="F:NADP binding"/>
    <property type="evidence" value="ECO:0007669"/>
    <property type="project" value="InterPro"/>
</dbReference>
<dbReference type="Pfam" id="PF01488">
    <property type="entry name" value="Shikimate_DH"/>
    <property type="match status" value="1"/>
</dbReference>
<evidence type="ECO:0000313" key="7">
    <source>
        <dbReference type="EMBL" id="AEJ61935.1"/>
    </source>
</evidence>
<dbReference type="Proteomes" id="UP000007254">
    <property type="component" value="Chromosome"/>
</dbReference>
<name>G0GBC6_WINT7</name>
<dbReference type="InterPro" id="IPR006151">
    <property type="entry name" value="Shikm_DH/Glu-tRNA_Rdtase"/>
</dbReference>
<dbReference type="Gene3D" id="3.30.460.30">
    <property type="entry name" value="Glutamyl-tRNA reductase, N-terminal domain"/>
    <property type="match status" value="1"/>
</dbReference>
<comment type="miscellaneous">
    <text evidence="4">During catalysis, the active site Cys acts as a nucleophile attacking the alpha-carbonyl group of tRNA-bound glutamate with the formation of a thioester intermediate between enzyme and glutamate, and the concomitant release of tRNA(Glu). The thioester intermediate is finally reduced by direct hydride transfer from NADPH, to form the product GSA.</text>
</comment>
<dbReference type="OrthoDB" id="110209at2"/>
<gene>
    <name evidence="4" type="primary">hemA</name>
    <name evidence="7" type="ordered locus">Spith_1675</name>
</gene>
<feature type="domain" description="Glutamyl-tRNA reductase N-terminal" evidence="6">
    <location>
        <begin position="35"/>
        <end position="140"/>
    </location>
</feature>
<comment type="similarity">
    <text evidence="4">Belongs to the glutamyl-tRNA reductase family.</text>
</comment>
<feature type="binding site" evidence="4">
    <location>
        <position position="95"/>
    </location>
    <ligand>
        <name>substrate</name>
    </ligand>
</feature>
<sequence length="345" mass="38197">MICLWGVHIEREGEEAIARLYLPPAGVVPFLHGLGVGEAMLLQTCNRWELVVPDSPRAMARVGSWCEERGGFPGRIYRGREAFFHLCRVVAGMDSVVPGDTEIVSQFKTAWRQAQEAETMGPVLLNVCQQVLGVAKRIRTCCTLSQGYRSVAGLAAWWMREQLGAGGRIAVLGTGRVARDVLRYGVQMGLTAAMVAGRRYEAACALTEECGGEAVLLEDLPLVLERTDAVVGASAAPHLLLRREEHAPLIAARGRPLLLVDLAVPHDIDPGLADLPQVTYVDVVELGRRRQEVWERRRDALVRAEEILEEEGSARYARLEAWYQRKHARPRPGEGVDRTVERRLA</sequence>
<dbReference type="STRING" id="869211.Spith_1675"/>
<dbReference type="Gene3D" id="3.40.50.720">
    <property type="entry name" value="NAD(P)-binding Rossmann-like Domain"/>
    <property type="match status" value="1"/>
</dbReference>
<evidence type="ECO:0000256" key="3">
    <source>
        <dbReference type="ARBA" id="ARBA00023244"/>
    </source>
</evidence>
<feature type="domain" description="Quinate/shikimate 5-dehydrogenase/glutamyl-tRNA reductase" evidence="5">
    <location>
        <begin position="167"/>
        <end position="286"/>
    </location>
</feature>
<evidence type="ECO:0000256" key="1">
    <source>
        <dbReference type="ARBA" id="ARBA00022857"/>
    </source>
</evidence>
<dbReference type="PANTHER" id="PTHR43013">
    <property type="entry name" value="GLUTAMYL-TRNA REDUCTASE"/>
    <property type="match status" value="1"/>
</dbReference>
<dbReference type="AlphaFoldDB" id="G0GBC6"/>
<keyword evidence="1 4" id="KW-0521">NADP</keyword>
<feature type="binding site" evidence="4">
    <location>
        <begin position="100"/>
        <end position="102"/>
    </location>
    <ligand>
        <name>substrate</name>
    </ligand>
</feature>
<dbReference type="HOGENOM" id="CLU_035113_1_0_12"/>
<evidence type="ECO:0000256" key="2">
    <source>
        <dbReference type="ARBA" id="ARBA00023002"/>
    </source>
</evidence>
<evidence type="ECO:0000256" key="4">
    <source>
        <dbReference type="HAMAP-Rule" id="MF_00087"/>
    </source>
</evidence>
<proteinExistence type="inferred from homology"/>
<keyword evidence="8" id="KW-1185">Reference proteome</keyword>
<dbReference type="GO" id="GO:0019353">
    <property type="term" value="P:protoporphyrinogen IX biosynthetic process from glutamate"/>
    <property type="evidence" value="ECO:0007669"/>
    <property type="project" value="TreeGrafter"/>
</dbReference>
<dbReference type="PANTHER" id="PTHR43013:SF1">
    <property type="entry name" value="GLUTAMYL-TRNA REDUCTASE"/>
    <property type="match status" value="1"/>
</dbReference>
<dbReference type="GO" id="GO:0008883">
    <property type="term" value="F:glutamyl-tRNA reductase activity"/>
    <property type="evidence" value="ECO:0007669"/>
    <property type="project" value="UniProtKB-UniRule"/>
</dbReference>
<dbReference type="EMBL" id="CP002903">
    <property type="protein sequence ID" value="AEJ61935.1"/>
    <property type="molecule type" value="Genomic_DNA"/>
</dbReference>
<feature type="site" description="Important for activity" evidence="4">
    <location>
        <position position="85"/>
    </location>
</feature>
<accession>G0GBC6</accession>
<dbReference type="InterPro" id="IPR015895">
    <property type="entry name" value="4pyrrol_synth_GluRdtase_N"/>
</dbReference>
<dbReference type="SUPFAM" id="SSF69742">
    <property type="entry name" value="Glutamyl tRNA-reductase catalytic, N-terminal domain"/>
    <property type="match status" value="1"/>
</dbReference>
<dbReference type="KEGG" id="stq:Spith_1675"/>
<dbReference type="RefSeq" id="WP_014625264.1">
    <property type="nucleotide sequence ID" value="NC_017583.1"/>
</dbReference>
<comment type="pathway">
    <text evidence="4">Porphyrin-containing compound metabolism; protoporphyrin-IX biosynthesis; 5-aminolevulinate from L-glutamyl-tRNA(Glu): step 1/2.</text>
</comment>
<keyword evidence="2 4" id="KW-0560">Oxidoreductase</keyword>
<dbReference type="EC" id="1.2.1.70" evidence="4"/>
<dbReference type="UniPathway" id="UPA00251">
    <property type="reaction ID" value="UER00316"/>
</dbReference>
<comment type="subunit">
    <text evidence="4">Homodimer.</text>
</comment>
<dbReference type="InterPro" id="IPR000343">
    <property type="entry name" value="4pyrrol_synth_GluRdtase"/>
</dbReference>
<feature type="binding site" evidence="4">
    <location>
        <begin position="173"/>
        <end position="178"/>
    </location>
    <ligand>
        <name>NADP(+)</name>
        <dbReference type="ChEBI" id="CHEBI:58349"/>
    </ligand>
</feature>
<evidence type="ECO:0000259" key="6">
    <source>
        <dbReference type="Pfam" id="PF05201"/>
    </source>
</evidence>
<comment type="catalytic activity">
    <reaction evidence="4">
        <text>(S)-4-amino-5-oxopentanoate + tRNA(Glu) + NADP(+) = L-glutamyl-tRNA(Glu) + NADPH + H(+)</text>
        <dbReference type="Rhea" id="RHEA:12344"/>
        <dbReference type="Rhea" id="RHEA-COMP:9663"/>
        <dbReference type="Rhea" id="RHEA-COMP:9680"/>
        <dbReference type="ChEBI" id="CHEBI:15378"/>
        <dbReference type="ChEBI" id="CHEBI:57501"/>
        <dbReference type="ChEBI" id="CHEBI:57783"/>
        <dbReference type="ChEBI" id="CHEBI:58349"/>
        <dbReference type="ChEBI" id="CHEBI:78442"/>
        <dbReference type="ChEBI" id="CHEBI:78520"/>
        <dbReference type="EC" id="1.2.1.70"/>
    </reaction>
</comment>
<keyword evidence="3 4" id="KW-0627">Porphyrin biosynthesis</keyword>
<feature type="binding site" evidence="4">
    <location>
        <position position="106"/>
    </location>
    <ligand>
        <name>substrate</name>
    </ligand>
</feature>